<keyword evidence="1" id="KW-0472">Membrane</keyword>
<proteinExistence type="predicted"/>
<dbReference type="AlphaFoldDB" id="A0A1V3WT51"/>
<protein>
    <submittedName>
        <fullName evidence="2">Uncharacterized protein</fullName>
    </submittedName>
</protein>
<dbReference type="EMBL" id="MVBN01000007">
    <property type="protein sequence ID" value="OOK69491.1"/>
    <property type="molecule type" value="Genomic_DNA"/>
</dbReference>
<gene>
    <name evidence="2" type="ORF">BZL29_6263</name>
</gene>
<reference evidence="2 3" key="1">
    <citation type="submission" date="2017-02" db="EMBL/GenBank/DDBJ databases">
        <title>Complete genome sequences of Mycobacterium kansasii strains isolated from rhesus macaques.</title>
        <authorList>
            <person name="Panda A."/>
            <person name="Nagaraj S."/>
            <person name="Zhao X."/>
            <person name="Tettelin H."/>
            <person name="Detolla L.J."/>
        </authorList>
    </citation>
    <scope>NUCLEOTIDE SEQUENCE [LARGE SCALE GENOMIC DNA]</scope>
    <source>
        <strain evidence="2 3">11-3469</strain>
    </source>
</reference>
<keyword evidence="1" id="KW-1133">Transmembrane helix</keyword>
<feature type="transmembrane region" description="Helical" evidence="1">
    <location>
        <begin position="68"/>
        <end position="85"/>
    </location>
</feature>
<dbReference type="Pfam" id="PF11139">
    <property type="entry name" value="SfLAP"/>
    <property type="match status" value="1"/>
</dbReference>
<sequence length="86" mass="8819">MAPLALVVTVSPLSIIPGVLVLHTHHPRESGLAYLTGRLVGLAGLTALSISISNLLGGLRETPPAWASWLRIVLGIALIGSASYAG</sequence>
<name>A0A1V3WT51_MYCKA</name>
<feature type="transmembrane region" description="Helical" evidence="1">
    <location>
        <begin position="31"/>
        <end position="56"/>
    </location>
</feature>
<dbReference type="Proteomes" id="UP000188532">
    <property type="component" value="Unassembled WGS sequence"/>
</dbReference>
<accession>A0A1V3WT51</accession>
<dbReference type="InterPro" id="IPR021315">
    <property type="entry name" value="Gap/Sap"/>
</dbReference>
<evidence type="ECO:0000313" key="3">
    <source>
        <dbReference type="Proteomes" id="UP000188532"/>
    </source>
</evidence>
<organism evidence="2 3">
    <name type="scientific">Mycobacterium kansasii</name>
    <dbReference type="NCBI Taxonomy" id="1768"/>
    <lineage>
        <taxon>Bacteria</taxon>
        <taxon>Bacillati</taxon>
        <taxon>Actinomycetota</taxon>
        <taxon>Actinomycetes</taxon>
        <taxon>Mycobacteriales</taxon>
        <taxon>Mycobacteriaceae</taxon>
        <taxon>Mycobacterium</taxon>
    </lineage>
</organism>
<evidence type="ECO:0000313" key="2">
    <source>
        <dbReference type="EMBL" id="OOK69491.1"/>
    </source>
</evidence>
<comment type="caution">
    <text evidence="2">The sequence shown here is derived from an EMBL/GenBank/DDBJ whole genome shotgun (WGS) entry which is preliminary data.</text>
</comment>
<keyword evidence="1" id="KW-0812">Transmembrane</keyword>
<evidence type="ECO:0000256" key="1">
    <source>
        <dbReference type="SAM" id="Phobius"/>
    </source>
</evidence>